<dbReference type="InterPro" id="IPR001680">
    <property type="entry name" value="WD40_rpt"/>
</dbReference>
<dbReference type="GO" id="GO:0032040">
    <property type="term" value="C:small-subunit processome"/>
    <property type="evidence" value="ECO:0007669"/>
    <property type="project" value="TreeGrafter"/>
</dbReference>
<name>A0AAV5RCF4_STABA</name>
<dbReference type="SUPFAM" id="SSF51004">
    <property type="entry name" value="C-terminal (heme d1) domain of cytochrome cd1-nitrite reductase"/>
    <property type="match status" value="1"/>
</dbReference>
<dbReference type="Proteomes" id="UP001362899">
    <property type="component" value="Unassembled WGS sequence"/>
</dbReference>
<comment type="caution">
    <text evidence="4">The sequence shown here is derived from an EMBL/GenBank/DDBJ whole genome shotgun (WGS) entry which is preliminary data.</text>
</comment>
<dbReference type="GO" id="GO:0030686">
    <property type="term" value="C:90S preribosome"/>
    <property type="evidence" value="ECO:0007669"/>
    <property type="project" value="InterPro"/>
</dbReference>
<dbReference type="PANTHER" id="PTHR44163">
    <property type="entry name" value="U3 SMALL NUCLEOLAR RNA-ASSOCIATED PROTEIN 4 HOMOLOG"/>
    <property type="match status" value="1"/>
</dbReference>
<feature type="repeat" description="WD" evidence="3">
    <location>
        <begin position="176"/>
        <end position="199"/>
    </location>
</feature>
<protein>
    <submittedName>
        <fullName evidence="4">Utp4 protein</fullName>
    </submittedName>
</protein>
<dbReference type="InterPro" id="IPR046351">
    <property type="entry name" value="UTP4"/>
</dbReference>
<dbReference type="InterPro" id="IPR015943">
    <property type="entry name" value="WD40/YVTN_repeat-like_dom_sf"/>
</dbReference>
<keyword evidence="2" id="KW-0677">Repeat</keyword>
<dbReference type="PROSITE" id="PS00678">
    <property type="entry name" value="WD_REPEATS_1"/>
    <property type="match status" value="1"/>
</dbReference>
<evidence type="ECO:0000256" key="2">
    <source>
        <dbReference type="ARBA" id="ARBA00022737"/>
    </source>
</evidence>
<dbReference type="GO" id="GO:0034455">
    <property type="term" value="C:t-UTP complex"/>
    <property type="evidence" value="ECO:0007669"/>
    <property type="project" value="TreeGrafter"/>
</dbReference>
<evidence type="ECO:0000313" key="4">
    <source>
        <dbReference type="EMBL" id="GMM49246.1"/>
    </source>
</evidence>
<dbReference type="InterPro" id="IPR011048">
    <property type="entry name" value="Haem_d1_sf"/>
</dbReference>
<gene>
    <name evidence="4" type="ORF">DASB73_002040</name>
</gene>
<dbReference type="InterPro" id="IPR036322">
    <property type="entry name" value="WD40_repeat_dom_sf"/>
</dbReference>
<dbReference type="PROSITE" id="PS50082">
    <property type="entry name" value="WD_REPEATS_2"/>
    <property type="match status" value="1"/>
</dbReference>
<dbReference type="PANTHER" id="PTHR44163:SF1">
    <property type="entry name" value="U3 SMALL NUCLEOLAR RNA-ASSOCIATED PROTEIN 4 HOMOLOG"/>
    <property type="match status" value="1"/>
</dbReference>
<dbReference type="Pfam" id="PF00400">
    <property type="entry name" value="WD40"/>
    <property type="match status" value="3"/>
</dbReference>
<dbReference type="AlphaFoldDB" id="A0AAV5RCF4"/>
<dbReference type="EMBL" id="BTGC01000001">
    <property type="protein sequence ID" value="GMM49246.1"/>
    <property type="molecule type" value="Genomic_DNA"/>
</dbReference>
<keyword evidence="1 3" id="KW-0853">WD repeat</keyword>
<proteinExistence type="predicted"/>
<organism evidence="4 5">
    <name type="scientific">Starmerella bacillaris</name>
    <name type="common">Yeast</name>
    <name type="synonym">Candida zemplinina</name>
    <dbReference type="NCBI Taxonomy" id="1247836"/>
    <lineage>
        <taxon>Eukaryota</taxon>
        <taxon>Fungi</taxon>
        <taxon>Dikarya</taxon>
        <taxon>Ascomycota</taxon>
        <taxon>Saccharomycotina</taxon>
        <taxon>Dipodascomycetes</taxon>
        <taxon>Dipodascales</taxon>
        <taxon>Trichomonascaceae</taxon>
        <taxon>Starmerella</taxon>
    </lineage>
</organism>
<reference evidence="4 5" key="1">
    <citation type="journal article" date="2023" name="Elife">
        <title>Identification of key yeast species and microbe-microbe interactions impacting larval growth of Drosophila in the wild.</title>
        <authorList>
            <person name="Mure A."/>
            <person name="Sugiura Y."/>
            <person name="Maeda R."/>
            <person name="Honda K."/>
            <person name="Sakurai N."/>
            <person name="Takahashi Y."/>
            <person name="Watada M."/>
            <person name="Katoh T."/>
            <person name="Gotoh A."/>
            <person name="Gotoh Y."/>
            <person name="Taniguchi I."/>
            <person name="Nakamura K."/>
            <person name="Hayashi T."/>
            <person name="Katayama T."/>
            <person name="Uemura T."/>
            <person name="Hattori Y."/>
        </authorList>
    </citation>
    <scope>NUCLEOTIDE SEQUENCE [LARGE SCALE GENOMIC DNA]</scope>
    <source>
        <strain evidence="4 5">SB-73</strain>
    </source>
</reference>
<evidence type="ECO:0000256" key="1">
    <source>
        <dbReference type="ARBA" id="ARBA00022574"/>
    </source>
</evidence>
<accession>A0AAV5RCF4</accession>
<sequence>MSVRVHRCRFLDYDRPSVTALAFNDDSTNSDAPEHLRLSVCRSNGDIEVWNPFTWVPEFVIPGSKGRTIEDVCWVRSRSNNKAYGGRIFTVGGADAITEWSLLEKKPQSFTRSDAGVIWAIAANPEGTRLAAATDTGVVVVYDCSNDSGSEPLTPLQRHRVGDASLASLCWLSNGLIAAGAVDGSIRVWDTSRGAAGKVTTLSVDKPKELGEEVVVWAVKLLPLSNQLVSADSNGCIKFWDINTLLLQQSLQAHEGDVLCLALSSNGRSVFSAGLDQKIVHTQLTDLKSRRWTVMSSAVAHTNDVRCMVSFEAQNMAVLVSGGLDQSIVVGQASSPRDKDKDNHGLGLSLDGVMEKKFKKLTYSLPKVTASNEFVVTWYEQQVKLWRIGEEPELKAVLKLANEEFITSASFDAETKLLAVSTSFETRLFTVSDNEVVPVPCKFSTGARFVSISGHTLITVGENVVVFDLSTEIQKELQGAHEEDMYADTTFIASNASRLAVASPSHIEIFDLKSLQFVDTLPGTANATAAAFRDDKHLVVAYADKSVLEFDTETCLLTSWSRLNMSRMPHQLLEQSEPAFGVFCLSSSSSRVWLWGPSWLATIDMHSKTPLRSSGGVVVEDARKTDDLPHFSLTKQYKPFFASNIGSQVLVCEPQEKRQVSLKPFFSFRRINL</sequence>
<dbReference type="Gene3D" id="2.130.10.10">
    <property type="entry name" value="YVTN repeat-like/Quinoprotein amine dehydrogenase"/>
    <property type="match status" value="3"/>
</dbReference>
<dbReference type="GO" id="GO:0000462">
    <property type="term" value="P:maturation of SSU-rRNA from tricistronic rRNA transcript (SSU-rRNA, 5.8S rRNA, LSU-rRNA)"/>
    <property type="evidence" value="ECO:0007669"/>
    <property type="project" value="InterPro"/>
</dbReference>
<evidence type="ECO:0000256" key="3">
    <source>
        <dbReference type="PROSITE-ProRule" id="PRU00221"/>
    </source>
</evidence>
<evidence type="ECO:0000313" key="5">
    <source>
        <dbReference type="Proteomes" id="UP001362899"/>
    </source>
</evidence>
<dbReference type="SMART" id="SM00320">
    <property type="entry name" value="WD40"/>
    <property type="match status" value="9"/>
</dbReference>
<dbReference type="SUPFAM" id="SSF50978">
    <property type="entry name" value="WD40 repeat-like"/>
    <property type="match status" value="1"/>
</dbReference>
<dbReference type="InterPro" id="IPR019775">
    <property type="entry name" value="WD40_repeat_CS"/>
</dbReference>
<dbReference type="GO" id="GO:0003723">
    <property type="term" value="F:RNA binding"/>
    <property type="evidence" value="ECO:0007669"/>
    <property type="project" value="TreeGrafter"/>
</dbReference>
<keyword evidence="5" id="KW-1185">Reference proteome</keyword>